<keyword evidence="2" id="KW-1185">Reference proteome</keyword>
<organism evidence="1 2">
    <name type="scientific">Melastoma candidum</name>
    <dbReference type="NCBI Taxonomy" id="119954"/>
    <lineage>
        <taxon>Eukaryota</taxon>
        <taxon>Viridiplantae</taxon>
        <taxon>Streptophyta</taxon>
        <taxon>Embryophyta</taxon>
        <taxon>Tracheophyta</taxon>
        <taxon>Spermatophyta</taxon>
        <taxon>Magnoliopsida</taxon>
        <taxon>eudicotyledons</taxon>
        <taxon>Gunneridae</taxon>
        <taxon>Pentapetalae</taxon>
        <taxon>rosids</taxon>
        <taxon>malvids</taxon>
        <taxon>Myrtales</taxon>
        <taxon>Melastomataceae</taxon>
        <taxon>Melastomatoideae</taxon>
        <taxon>Melastomateae</taxon>
        <taxon>Melastoma</taxon>
    </lineage>
</organism>
<name>A0ACB9QLU8_9MYRT</name>
<gene>
    <name evidence="1" type="ORF">MLD38_016466</name>
</gene>
<dbReference type="Proteomes" id="UP001057402">
    <property type="component" value="Chromosome 5"/>
</dbReference>
<sequence length="304" mass="33218">MAALSFAVGIIGNIISILVFISPIKTFWWVAKNGTTDRYKGEPYITTLLSTSLWSFYGILKPGGLLIVTVNAVGAVMQLIYVSLFLIYSPKDRKVRLMKLSGLLNVGFLGTVVAVTLLAMHGSMRLTFVGILCAGLTICMYAAPMSVMKTVIQTKSVKYMPFLLSFFLFLNGSIWSTYAVLVKDLYIAVPNGVGFVLGSAQVILYVIYKNKTPSSSANEEGESKDVEGSAHLVKGSDIEMGLHKDGEDNDGPRSRTTIIKGNSLPKPSLNRQNSVKKIMKTLSLSPYELSYIMSLDEEGENGRK</sequence>
<evidence type="ECO:0000313" key="1">
    <source>
        <dbReference type="EMBL" id="KAI4367842.1"/>
    </source>
</evidence>
<reference evidence="2" key="1">
    <citation type="journal article" date="2023" name="Front. Plant Sci.">
        <title>Chromosomal-level genome assembly of Melastoma candidum provides insights into trichome evolution.</title>
        <authorList>
            <person name="Zhong Y."/>
            <person name="Wu W."/>
            <person name="Sun C."/>
            <person name="Zou P."/>
            <person name="Liu Y."/>
            <person name="Dai S."/>
            <person name="Zhou R."/>
        </authorList>
    </citation>
    <scope>NUCLEOTIDE SEQUENCE [LARGE SCALE GENOMIC DNA]</scope>
</reference>
<dbReference type="EMBL" id="CM042884">
    <property type="protein sequence ID" value="KAI4367842.1"/>
    <property type="molecule type" value="Genomic_DNA"/>
</dbReference>
<comment type="caution">
    <text evidence="1">The sequence shown here is derived from an EMBL/GenBank/DDBJ whole genome shotgun (WGS) entry which is preliminary data.</text>
</comment>
<proteinExistence type="predicted"/>
<evidence type="ECO:0000313" key="2">
    <source>
        <dbReference type="Proteomes" id="UP001057402"/>
    </source>
</evidence>
<accession>A0ACB9QLU8</accession>
<protein>
    <submittedName>
        <fullName evidence="1">Uncharacterized protein</fullName>
    </submittedName>
</protein>